<protein>
    <submittedName>
        <fullName evidence="3">Hypoxic response protein 1</fullName>
    </submittedName>
</protein>
<dbReference type="PROSITE" id="PS51371">
    <property type="entry name" value="CBS"/>
    <property type="match status" value="1"/>
</dbReference>
<comment type="caution">
    <text evidence="3">The sequence shown here is derived from an EMBL/GenBank/DDBJ whole genome shotgun (WGS) entry which is preliminary data.</text>
</comment>
<sequence>MNKWGVGVLPVWQDGEPVGVVTDRDICCRVVGAGKDPATTPVRAIMTAVMTSCSEDQDCKDAARLMKEKGVRRLTVVDRKQAMVGVLSVDDLARCSHDLAGDVLEAVAPWPH</sequence>
<dbReference type="AlphaFoldDB" id="A0A1J5P0T6"/>
<dbReference type="InterPro" id="IPR000644">
    <property type="entry name" value="CBS_dom"/>
</dbReference>
<dbReference type="PANTHER" id="PTHR43080:SF2">
    <property type="entry name" value="CBS DOMAIN-CONTAINING PROTEIN"/>
    <property type="match status" value="1"/>
</dbReference>
<evidence type="ECO:0000256" key="1">
    <source>
        <dbReference type="ARBA" id="ARBA00023122"/>
    </source>
</evidence>
<dbReference type="Gene3D" id="3.10.580.10">
    <property type="entry name" value="CBS-domain"/>
    <property type="match status" value="1"/>
</dbReference>
<evidence type="ECO:0000259" key="2">
    <source>
        <dbReference type="PROSITE" id="PS51371"/>
    </source>
</evidence>
<gene>
    <name evidence="3" type="primary">hrp1_18</name>
    <name evidence="3" type="ORF">GALL_542820</name>
</gene>
<evidence type="ECO:0000313" key="3">
    <source>
        <dbReference type="EMBL" id="OIQ64168.1"/>
    </source>
</evidence>
<name>A0A1J5P0T6_9ZZZZ</name>
<dbReference type="InterPro" id="IPR051257">
    <property type="entry name" value="Diverse_CBS-Domain"/>
</dbReference>
<proteinExistence type="predicted"/>
<feature type="domain" description="CBS" evidence="2">
    <location>
        <begin position="46"/>
        <end position="103"/>
    </location>
</feature>
<dbReference type="InterPro" id="IPR046342">
    <property type="entry name" value="CBS_dom_sf"/>
</dbReference>
<organism evidence="3">
    <name type="scientific">mine drainage metagenome</name>
    <dbReference type="NCBI Taxonomy" id="410659"/>
    <lineage>
        <taxon>unclassified sequences</taxon>
        <taxon>metagenomes</taxon>
        <taxon>ecological metagenomes</taxon>
    </lineage>
</organism>
<reference evidence="3" key="1">
    <citation type="submission" date="2016-10" db="EMBL/GenBank/DDBJ databases">
        <title>Sequence of Gallionella enrichment culture.</title>
        <authorList>
            <person name="Poehlein A."/>
            <person name="Muehling M."/>
            <person name="Daniel R."/>
        </authorList>
    </citation>
    <scope>NUCLEOTIDE SEQUENCE</scope>
</reference>
<keyword evidence="1" id="KW-0129">CBS domain</keyword>
<accession>A0A1J5P0T6</accession>
<dbReference type="EMBL" id="MLJW01008357">
    <property type="protein sequence ID" value="OIQ64168.1"/>
    <property type="molecule type" value="Genomic_DNA"/>
</dbReference>
<dbReference type="SUPFAM" id="SSF54631">
    <property type="entry name" value="CBS-domain pair"/>
    <property type="match status" value="1"/>
</dbReference>
<dbReference type="Pfam" id="PF00571">
    <property type="entry name" value="CBS"/>
    <property type="match status" value="2"/>
</dbReference>
<dbReference type="SMART" id="SM00116">
    <property type="entry name" value="CBS"/>
    <property type="match status" value="1"/>
</dbReference>
<dbReference type="PANTHER" id="PTHR43080">
    <property type="entry name" value="CBS DOMAIN-CONTAINING PROTEIN CBSX3, MITOCHONDRIAL"/>
    <property type="match status" value="1"/>
</dbReference>